<proteinExistence type="predicted"/>
<protein>
    <recommendedName>
        <fullName evidence="3">DUF6535 domain-containing protein</fullName>
    </recommendedName>
</protein>
<name>A0A4Y7Q5E8_9AGAM</name>
<dbReference type="AlphaFoldDB" id="A0A4Y7Q5E8"/>
<keyword evidence="2" id="KW-1133">Transmembrane helix</keyword>
<keyword evidence="2" id="KW-0472">Membrane</keyword>
<organism evidence="4 5">
    <name type="scientific">Rickenella mellea</name>
    <dbReference type="NCBI Taxonomy" id="50990"/>
    <lineage>
        <taxon>Eukaryota</taxon>
        <taxon>Fungi</taxon>
        <taxon>Dikarya</taxon>
        <taxon>Basidiomycota</taxon>
        <taxon>Agaricomycotina</taxon>
        <taxon>Agaricomycetes</taxon>
        <taxon>Hymenochaetales</taxon>
        <taxon>Rickenellaceae</taxon>
        <taxon>Rickenella</taxon>
    </lineage>
</organism>
<evidence type="ECO:0000313" key="5">
    <source>
        <dbReference type="Proteomes" id="UP000294933"/>
    </source>
</evidence>
<dbReference type="Pfam" id="PF20153">
    <property type="entry name" value="DUF6535"/>
    <property type="match status" value="1"/>
</dbReference>
<dbReference type="InterPro" id="IPR045338">
    <property type="entry name" value="DUF6535"/>
</dbReference>
<feature type="transmembrane region" description="Helical" evidence="2">
    <location>
        <begin position="213"/>
        <end position="234"/>
    </location>
</feature>
<feature type="domain" description="DUF6535" evidence="3">
    <location>
        <begin position="27"/>
        <end position="207"/>
    </location>
</feature>
<feature type="region of interest" description="Disordered" evidence="1">
    <location>
        <begin position="1"/>
        <end position="21"/>
    </location>
</feature>
<keyword evidence="2" id="KW-0812">Transmembrane</keyword>
<dbReference type="Proteomes" id="UP000294933">
    <property type="component" value="Unassembled WGS sequence"/>
</dbReference>
<feature type="transmembrane region" description="Helical" evidence="2">
    <location>
        <begin position="189"/>
        <end position="207"/>
    </location>
</feature>
<dbReference type="VEuPathDB" id="FungiDB:BD410DRAFT_788338"/>
<keyword evidence="5" id="KW-1185">Reference proteome</keyword>
<accession>A0A4Y7Q5E8</accession>
<feature type="transmembrane region" description="Helical" evidence="2">
    <location>
        <begin position="51"/>
        <end position="68"/>
    </location>
</feature>
<dbReference type="EMBL" id="ML170174">
    <property type="protein sequence ID" value="TDL22526.1"/>
    <property type="molecule type" value="Genomic_DNA"/>
</dbReference>
<feature type="transmembrane region" description="Helical" evidence="2">
    <location>
        <begin position="125"/>
        <end position="144"/>
    </location>
</feature>
<evidence type="ECO:0000256" key="2">
    <source>
        <dbReference type="SAM" id="Phobius"/>
    </source>
</evidence>
<evidence type="ECO:0000256" key="1">
    <source>
        <dbReference type="SAM" id="MobiDB-lite"/>
    </source>
</evidence>
<evidence type="ECO:0000313" key="4">
    <source>
        <dbReference type="EMBL" id="TDL22526.1"/>
    </source>
</evidence>
<dbReference type="STRING" id="50990.A0A4Y7Q5E8"/>
<sequence>MDEAGEKGDIREGRSDKGYDDPSDKMWSLYVAEAEKFDKALVESWKGDMEGILIFAGLFSASVTAFIVESYKKLSPDSGDITVALLTQISSQLVAISNGTNLNISSPSPANVLFRPTASVVSVNILWFLSLSLGLLCALSATMVQQCARNYLQLVERRPTPSKRARIRAYLYGGIETFKMRAVIEAIPTLLHVSLFLFIIGLVQFLFPINHHIALIMLIVSTVVGSLYATVTFLPIRFKNCPFQTPLSPTCWNIVQHFEHLWCRFRNYRGDFPILGSLAEVRGLVAMVPSPTQNKRDAAALDWMLESATDDSELEQFFDAVPAFYDPSGRNAKDVLRSLAWSVFHRSESVLQECLMQADVQSPTRRRRAVVCLKALRAAAPKFQAIPMKMYSRPWPHTMGALRTDCDTTISTLAICTTSVLAASVLFHTADFLPSISTVSDKDVADGQLLMKISDQLPVDELATSMMAQGTHAPIVTSKPSADVMRDALRILKSNDVMEAMVRYLKRCRASASTNIGVFFPTDPKFYDFEADGLTRSLDWINTSIIREAEIALQCLRNPHQDEGGLLTDHAVWATSRMLQGLRTKKMREEFWSCGRLMIINTLISELMQCRHDISEHSAFIAETLHRLIWRSVSPNDAYLETQTKFIRLVKDASTPSPDIPPFPFPVVEMLLRVFDEFEHPTSITLAINAIEGNQWLLRNNFPLEMTIQELNVKLSQKAETITSHGHENTMGSSLGFLVACRSMDAGTQ</sequence>
<gene>
    <name evidence="4" type="ORF">BD410DRAFT_788338</name>
</gene>
<reference evidence="4 5" key="1">
    <citation type="submission" date="2018-06" db="EMBL/GenBank/DDBJ databases">
        <title>A transcriptomic atlas of mushroom development highlights an independent origin of complex multicellularity.</title>
        <authorList>
            <consortium name="DOE Joint Genome Institute"/>
            <person name="Krizsan K."/>
            <person name="Almasi E."/>
            <person name="Merenyi Z."/>
            <person name="Sahu N."/>
            <person name="Viragh M."/>
            <person name="Koszo T."/>
            <person name="Mondo S."/>
            <person name="Kiss B."/>
            <person name="Balint B."/>
            <person name="Kues U."/>
            <person name="Barry K."/>
            <person name="Hegedus J.C."/>
            <person name="Henrissat B."/>
            <person name="Johnson J."/>
            <person name="Lipzen A."/>
            <person name="Ohm R."/>
            <person name="Nagy I."/>
            <person name="Pangilinan J."/>
            <person name="Yan J."/>
            <person name="Xiong Y."/>
            <person name="Grigoriev I.V."/>
            <person name="Hibbett D.S."/>
            <person name="Nagy L.G."/>
        </authorList>
    </citation>
    <scope>NUCLEOTIDE SEQUENCE [LARGE SCALE GENOMIC DNA]</scope>
    <source>
        <strain evidence="4 5">SZMC22713</strain>
    </source>
</reference>
<evidence type="ECO:0000259" key="3">
    <source>
        <dbReference type="Pfam" id="PF20153"/>
    </source>
</evidence>